<dbReference type="EMBL" id="CP007511">
    <property type="protein sequence ID" value="AJE15555.1"/>
    <property type="molecule type" value="Genomic_DNA"/>
</dbReference>
<comment type="similarity">
    <text evidence="2">Belongs to the EamA transporter family.</text>
</comment>
<feature type="domain" description="EamA" evidence="7">
    <location>
        <begin position="15"/>
        <end position="138"/>
    </location>
</feature>
<gene>
    <name evidence="8" type="ORF">CL52_11105</name>
    <name evidence="9" type="ORF">SAMN05660875_105132</name>
</gene>
<dbReference type="InterPro" id="IPR037185">
    <property type="entry name" value="EmrE-like"/>
</dbReference>
<evidence type="ECO:0000313" key="11">
    <source>
        <dbReference type="Proteomes" id="UP000182276"/>
    </source>
</evidence>
<dbReference type="AlphaFoldDB" id="A0A8D3Y1E1"/>
<reference evidence="10" key="1">
    <citation type="submission" date="2014-03" db="EMBL/GenBank/DDBJ databases">
        <title>Complete genome of Pseudomonas balearica DSM 6083T, a sewage water isolate from an enrichment with 2-methylnaphthalene.</title>
        <authorList>
            <person name="Salva-Serra F."/>
            <person name="Jaen-Luchoro D."/>
            <person name="Busquets A."/>
            <person name="Pena A."/>
            <person name="Gomila M."/>
            <person name="Bosch R."/>
            <person name="Nogales B."/>
            <person name="Garcia-Valdes E."/>
            <person name="Lalucat J."/>
            <person name="Bennasar A."/>
        </authorList>
    </citation>
    <scope>NUCLEOTIDE SEQUENCE [LARGE SCALE GENOMIC DNA]</scope>
    <source>
        <strain evidence="10">DSM 6083</strain>
    </source>
</reference>
<feature type="domain" description="EamA" evidence="7">
    <location>
        <begin position="150"/>
        <end position="280"/>
    </location>
</feature>
<feature type="transmembrane region" description="Helical" evidence="6">
    <location>
        <begin position="235"/>
        <end position="258"/>
    </location>
</feature>
<feature type="transmembrane region" description="Helical" evidence="6">
    <location>
        <begin position="264"/>
        <end position="281"/>
    </location>
</feature>
<evidence type="ECO:0000256" key="5">
    <source>
        <dbReference type="ARBA" id="ARBA00023136"/>
    </source>
</evidence>
<feature type="transmembrane region" description="Helical" evidence="6">
    <location>
        <begin position="209"/>
        <end position="228"/>
    </location>
</feature>
<feature type="transmembrane region" description="Helical" evidence="6">
    <location>
        <begin position="122"/>
        <end position="139"/>
    </location>
</feature>
<dbReference type="KEGG" id="pbm:CL52_11105"/>
<dbReference type="SUPFAM" id="SSF103481">
    <property type="entry name" value="Multidrug resistance efflux transporter EmrE"/>
    <property type="match status" value="2"/>
</dbReference>
<feature type="transmembrane region" description="Helical" evidence="6">
    <location>
        <begin position="96"/>
        <end position="115"/>
    </location>
</feature>
<evidence type="ECO:0000256" key="1">
    <source>
        <dbReference type="ARBA" id="ARBA00004141"/>
    </source>
</evidence>
<dbReference type="GeneID" id="77260451"/>
<dbReference type="Pfam" id="PF00892">
    <property type="entry name" value="EamA"/>
    <property type="match status" value="2"/>
</dbReference>
<dbReference type="Proteomes" id="UP000182276">
    <property type="component" value="Unassembled WGS sequence"/>
</dbReference>
<feature type="transmembrane region" description="Helical" evidence="6">
    <location>
        <begin position="145"/>
        <end position="167"/>
    </location>
</feature>
<dbReference type="EMBL" id="FNHO01000005">
    <property type="protein sequence ID" value="SDM47809.1"/>
    <property type="molecule type" value="Genomic_DNA"/>
</dbReference>
<protein>
    <submittedName>
        <fullName evidence="9">EamA-like transporter family protein</fullName>
    </submittedName>
    <submittedName>
        <fullName evidence="8">Multidrug DMT transporter permease</fullName>
    </submittedName>
</protein>
<keyword evidence="3 6" id="KW-0812">Transmembrane</keyword>
<evidence type="ECO:0000313" key="8">
    <source>
        <dbReference type="EMBL" id="AJE15555.1"/>
    </source>
</evidence>
<evidence type="ECO:0000259" key="7">
    <source>
        <dbReference type="Pfam" id="PF00892"/>
    </source>
</evidence>
<dbReference type="Proteomes" id="UP000031271">
    <property type="component" value="Chromosome"/>
</dbReference>
<dbReference type="PANTHER" id="PTHR32322">
    <property type="entry name" value="INNER MEMBRANE TRANSPORTER"/>
    <property type="match status" value="1"/>
</dbReference>
<dbReference type="InterPro" id="IPR050638">
    <property type="entry name" value="AA-Vitamin_Transporters"/>
</dbReference>
<evidence type="ECO:0000256" key="6">
    <source>
        <dbReference type="SAM" id="Phobius"/>
    </source>
</evidence>
<dbReference type="RefSeq" id="WP_043220577.1">
    <property type="nucleotide sequence ID" value="NZ_CP007511.1"/>
</dbReference>
<keyword evidence="4 6" id="KW-1133">Transmembrane helix</keyword>
<name>A0A8D3Y1E1_9GAMM</name>
<evidence type="ECO:0000256" key="3">
    <source>
        <dbReference type="ARBA" id="ARBA00022692"/>
    </source>
</evidence>
<dbReference type="InterPro" id="IPR000620">
    <property type="entry name" value="EamA_dom"/>
</dbReference>
<organism evidence="8 10">
    <name type="scientific">Stutzerimonas balearica DSM 6083</name>
    <dbReference type="NCBI Taxonomy" id="1123016"/>
    <lineage>
        <taxon>Bacteria</taxon>
        <taxon>Pseudomonadati</taxon>
        <taxon>Pseudomonadota</taxon>
        <taxon>Gammaproteobacteria</taxon>
        <taxon>Pseudomonadales</taxon>
        <taxon>Pseudomonadaceae</taxon>
        <taxon>Stutzerimonas</taxon>
    </lineage>
</organism>
<evidence type="ECO:0000256" key="4">
    <source>
        <dbReference type="ARBA" id="ARBA00022989"/>
    </source>
</evidence>
<keyword evidence="5 6" id="KW-0472">Membrane</keyword>
<proteinExistence type="inferred from homology"/>
<feature type="transmembrane region" description="Helical" evidence="6">
    <location>
        <begin position="70"/>
        <end position="90"/>
    </location>
</feature>
<evidence type="ECO:0000313" key="10">
    <source>
        <dbReference type="Proteomes" id="UP000031271"/>
    </source>
</evidence>
<feature type="transmembrane region" description="Helical" evidence="6">
    <location>
        <begin position="35"/>
        <end position="58"/>
    </location>
</feature>
<evidence type="ECO:0000256" key="2">
    <source>
        <dbReference type="ARBA" id="ARBA00007362"/>
    </source>
</evidence>
<accession>A0A8D3Y1E1</accession>
<feature type="transmembrane region" description="Helical" evidence="6">
    <location>
        <begin position="179"/>
        <end position="197"/>
    </location>
</feature>
<comment type="subcellular location">
    <subcellularLocation>
        <location evidence="1">Membrane</location>
        <topology evidence="1">Multi-pass membrane protein</topology>
    </subcellularLocation>
</comment>
<sequence length="284" mass="30331">MKTIKTTWAAYGSTALFVLLWGSGAISSRWALDHSSAFAILTLRFALALVALLAIAALRRQFLPQPDSRRQVLVSGLALIGGYSICYFLALENGVTPGVLATVLGVQPILTLVLVERHFSAARLSGLLLALGGLALVVQQGLSGAGFSALGMLFALLALGCVTFGAILQKRIGQAPQQVLPLQYMASLLLCLLFVPFRPFEVDWVAGFVLPWLWLGLVISVGAQLLLYRLIQAGNLVNVTGLFYLVPVVTALLDHLLLGNALPLPGWIGMAIIFAGLGLAFRQR</sequence>
<keyword evidence="11" id="KW-1185">Reference proteome</keyword>
<reference evidence="8 10" key="3">
    <citation type="journal article" name="Genome Announc.">
        <title>Complete Genome Sequence of Pseudomonas balearica DSM 6083T.</title>
        <authorList>
            <person name="Bennasar-Figueras A."/>
            <person name="Salva-Serra F."/>
            <person name="Jaen-Luchoro D."/>
            <person name="Segui C."/>
            <person name="Aliaga F."/>
            <person name="Busquets A."/>
            <person name="Gomila M."/>
            <person name="Moore E.R."/>
            <person name="Lalucat J."/>
        </authorList>
    </citation>
    <scope>NUCLEOTIDE SEQUENCE [LARGE SCALE GENOMIC DNA]</scope>
    <source>
        <strain evidence="10">DSM 6083</strain>
        <strain evidence="8">DSM6083</strain>
    </source>
</reference>
<evidence type="ECO:0000313" key="9">
    <source>
        <dbReference type="EMBL" id="SDM47809.1"/>
    </source>
</evidence>
<dbReference type="PANTHER" id="PTHR32322:SF2">
    <property type="entry name" value="EAMA DOMAIN-CONTAINING PROTEIN"/>
    <property type="match status" value="1"/>
</dbReference>
<reference evidence="9 11" key="2">
    <citation type="submission" date="2016-10" db="EMBL/GenBank/DDBJ databases">
        <authorList>
            <person name="Varghese N."/>
            <person name="Submissions S."/>
        </authorList>
    </citation>
    <scope>NUCLEOTIDE SEQUENCE [LARGE SCALE GENOMIC DNA]</scope>
    <source>
        <strain evidence="9 11">DSM 6083</strain>
    </source>
</reference>
<dbReference type="GO" id="GO:0016020">
    <property type="term" value="C:membrane"/>
    <property type="evidence" value="ECO:0007669"/>
    <property type="project" value="UniProtKB-SubCell"/>
</dbReference>